<dbReference type="Pfam" id="PF09347">
    <property type="entry name" value="DUF1989"/>
    <property type="match status" value="1"/>
</dbReference>
<keyword evidence="4" id="KW-1185">Reference proteome</keyword>
<dbReference type="PANTHER" id="PTHR43757:SF2">
    <property type="entry name" value="AMINOMETHYLTRANSFERASE, MITOCHONDRIAL"/>
    <property type="match status" value="1"/>
</dbReference>
<dbReference type="InterPro" id="IPR018959">
    <property type="entry name" value="DUF1989"/>
</dbReference>
<evidence type="ECO:0000313" key="5">
    <source>
        <dbReference type="RefSeq" id="WP_028310926.1"/>
    </source>
</evidence>
<evidence type="ECO:0000259" key="1">
    <source>
        <dbReference type="Pfam" id="PF01571"/>
    </source>
</evidence>
<dbReference type="OrthoDB" id="5298498at2"/>
<dbReference type="Proteomes" id="UP000675920">
    <property type="component" value="Unplaced"/>
</dbReference>
<evidence type="ECO:0000313" key="4">
    <source>
        <dbReference type="Proteomes" id="UP000675920"/>
    </source>
</evidence>
<proteinExistence type="predicted"/>
<dbReference type="Pfam" id="PF01571">
    <property type="entry name" value="GCV_T"/>
    <property type="match status" value="1"/>
</dbReference>
<feature type="domain" description="Aminomethyltransferase C-terminal" evidence="2">
    <location>
        <begin position="705"/>
        <end position="784"/>
    </location>
</feature>
<dbReference type="SUPFAM" id="SSF101790">
    <property type="entry name" value="Aminomethyltransferase beta-barrel domain"/>
    <property type="match status" value="1"/>
</dbReference>
<name>A0A8B6X3G4_9BURK</name>
<dbReference type="InterPro" id="IPR028896">
    <property type="entry name" value="GcvT/YgfZ/DmdA"/>
</dbReference>
<dbReference type="InterPro" id="IPR029043">
    <property type="entry name" value="GcvT/YgfZ_C"/>
</dbReference>
<reference evidence="5" key="1">
    <citation type="submission" date="2025-08" db="UniProtKB">
        <authorList>
            <consortium name="RefSeq"/>
        </authorList>
    </citation>
    <scope>IDENTIFICATION</scope>
</reference>
<dbReference type="Pfam" id="PF08669">
    <property type="entry name" value="GCV_T_C"/>
    <property type="match status" value="1"/>
</dbReference>
<dbReference type="RefSeq" id="WP_028310926.1">
    <property type="nucleotide sequence ID" value="NZ_AXWS01000008.1"/>
</dbReference>
<dbReference type="Gene3D" id="3.30.1360.120">
    <property type="entry name" value="Probable tRNA modification gtpase trme, domain 1"/>
    <property type="match status" value="1"/>
</dbReference>
<feature type="domain" description="DUF1989" evidence="3">
    <location>
        <begin position="197"/>
        <end position="365"/>
    </location>
</feature>
<dbReference type="AlphaFoldDB" id="A0A8B6X3G4"/>
<dbReference type="SUPFAM" id="SSF103025">
    <property type="entry name" value="Folate-binding domain"/>
    <property type="match status" value="1"/>
</dbReference>
<dbReference type="PANTHER" id="PTHR43757">
    <property type="entry name" value="AMINOMETHYLTRANSFERASE"/>
    <property type="match status" value="1"/>
</dbReference>
<dbReference type="InterPro" id="IPR027266">
    <property type="entry name" value="TrmE/GcvT-like"/>
</dbReference>
<protein>
    <submittedName>
        <fullName evidence="5">DUF1989 domain-containing protein</fullName>
    </submittedName>
</protein>
<evidence type="ECO:0000259" key="2">
    <source>
        <dbReference type="Pfam" id="PF08669"/>
    </source>
</evidence>
<evidence type="ECO:0000259" key="3">
    <source>
        <dbReference type="Pfam" id="PF09347"/>
    </source>
</evidence>
<sequence length="792" mass="85925">MTDARLLAPPPSRILRPGLPARAAGTERHRVAGRGSLVVAVQAGDRLALTDVEGGQVCELMFCDASGAFAPGALGDADTLRAAEASVVTPDGFLALMAEGGPVVARTLTALARRGIALAEARGLRLFGRGSRAGARADFTVQRDGFLIVATPGTRMDFVAGDAATPVELTLVRAAAQVDAAAIALPEPLADPRFEQRIAAGTAHAYVVKAGEYIQVLDVQGRQCSDFQAFSLRKLEQGIERGLDATVTRTLLGAAYPQPGLPAKAFDRDFEPLIEVVQDTVGRHDAFATACGARYYDDMGYPGHVNCSDNFSAALAPYGVAPRRGWEALNFFYNTFLCSAHQLHLDEPWSRPGDYVLMRALTDLVCVTSSCPDDIDPANGWNPTDIHVRTYAPDAGFPRAIAHRMTPDADPKLTRESPFHSRTSALTRHFVDYRGYWLPTRFAGEGAISEYWACREAVAVIDLSAMRKIEITGPDAEALLQWALTKDVSKLGPGKVAHVALCHPNGNVLDDALLYRICVNNFRLVCSEDTVGPWLRRQIQEQGYNAWARESTDQLCNLAVQGPRARDLMRQIVWTAPAQPSIDELKWLRFVPARIGGYEGMPIVLSRTGYTGELGYEIFCHPRDAEGVWDAIWQAGQPLGLKPMGLDALDLVRIEAGLAAAGNEFDARTDGWEGWVGDAISLDKPCDFIGRAVLAERAEHPRKLIVGFQLEGGEAVSHGDEFFLGRVPVGVVTSAMRSPKLGRTVGIARIDAQYAAPGTELEIGTLDGHQKRLPARLTNLPHYDPERLRPRA</sequence>
<accession>A0A8B6X3G4</accession>
<dbReference type="GO" id="GO:0005829">
    <property type="term" value="C:cytosol"/>
    <property type="evidence" value="ECO:0007669"/>
    <property type="project" value="TreeGrafter"/>
</dbReference>
<dbReference type="InterPro" id="IPR013977">
    <property type="entry name" value="GcvT_C"/>
</dbReference>
<feature type="domain" description="GCVT N-terminal" evidence="1">
    <location>
        <begin position="419"/>
        <end position="684"/>
    </location>
</feature>
<organism evidence="4 5">
    <name type="scientific">Derxia gummosa DSM 723</name>
    <dbReference type="NCBI Taxonomy" id="1121388"/>
    <lineage>
        <taxon>Bacteria</taxon>
        <taxon>Pseudomonadati</taxon>
        <taxon>Pseudomonadota</taxon>
        <taxon>Betaproteobacteria</taxon>
        <taxon>Burkholderiales</taxon>
        <taxon>Alcaligenaceae</taxon>
        <taxon>Derxia</taxon>
    </lineage>
</organism>
<dbReference type="InterPro" id="IPR006222">
    <property type="entry name" value="GCVT_N"/>
</dbReference>